<sequence>MGPRRQRLSLAFHGRFTVCKPAGGAKPGAGTWVVDVEDGWTGDVELLKGRCTHDHLVKHGSQSF</sequence>
<keyword evidence="2" id="KW-1185">Reference proteome</keyword>
<accession>A0A346PRK3</accession>
<dbReference type="AlphaFoldDB" id="A0A346PRK3"/>
<organism evidence="1 2">
    <name type="scientific">Natrarchaeobaculum sulfurireducens</name>
    <dbReference type="NCBI Taxonomy" id="2044521"/>
    <lineage>
        <taxon>Archaea</taxon>
        <taxon>Methanobacteriati</taxon>
        <taxon>Methanobacteriota</taxon>
        <taxon>Stenosarchaea group</taxon>
        <taxon>Halobacteria</taxon>
        <taxon>Halobacteriales</taxon>
        <taxon>Natrialbaceae</taxon>
        <taxon>Natrarchaeobaculum</taxon>
    </lineage>
</organism>
<evidence type="ECO:0000313" key="2">
    <source>
        <dbReference type="Proteomes" id="UP000258613"/>
    </source>
</evidence>
<protein>
    <submittedName>
        <fullName evidence="1">Uncharacterized protein</fullName>
    </submittedName>
</protein>
<dbReference type="EMBL" id="CP027033">
    <property type="protein sequence ID" value="AXR82148.1"/>
    <property type="molecule type" value="Genomic_DNA"/>
</dbReference>
<name>A0A346PRK3_9EURY</name>
<dbReference type="Proteomes" id="UP000258613">
    <property type="component" value="Chromosome"/>
</dbReference>
<proteinExistence type="predicted"/>
<reference evidence="2" key="1">
    <citation type="submission" date="2018-02" db="EMBL/GenBank/DDBJ databases">
        <title>Phenotypic and genomic properties of facultatively anaerobic sulfur-reducing natronoarchaea from hypersaline soda lakes.</title>
        <authorList>
            <person name="Sorokin D.Y."/>
            <person name="Kublanov I.V."/>
            <person name="Roman P."/>
            <person name="Sinninghe Damste J.S."/>
            <person name="Golyshin P.N."/>
            <person name="Rojo D."/>
            <person name="Ciordia S."/>
            <person name="Mena M.D.C."/>
            <person name="Ferrer M."/>
            <person name="Messina E."/>
            <person name="Smedile F."/>
            <person name="La Spada G."/>
            <person name="La Cono V."/>
            <person name="Yakimov M.M."/>
        </authorList>
    </citation>
    <scope>NUCLEOTIDE SEQUENCE [LARGE SCALE GENOMIC DNA]</scope>
    <source>
        <strain evidence="2">AArc-Mg</strain>
    </source>
</reference>
<dbReference type="KEGG" id="nag:AArcMg_2150"/>
<gene>
    <name evidence="1" type="ORF">AArcMg_2150</name>
</gene>
<evidence type="ECO:0000313" key="1">
    <source>
        <dbReference type="EMBL" id="AXR82148.1"/>
    </source>
</evidence>